<sequence length="166" mass="20001">MLDGRGVRRGSTPFRFENMWLKEKGFKELLKSWWQGFNIRGSHSFVLVEKLKALKSSLKTWNNEVFGKIGVNKTLALEKVSFRDEQEKSRELSMEEVKARKEAREDFKKWVLMEEVSWRQKSREIWLREGDKNTGFFHRMANMHKRSNWLRKIKINGVWCIEYNEI</sequence>
<dbReference type="Proteomes" id="UP001168098">
    <property type="component" value="Unassembled WGS sequence"/>
</dbReference>
<keyword evidence="2" id="KW-1185">Reference proteome</keyword>
<comment type="caution">
    <text evidence="1">The sequence shown here is derived from an EMBL/GenBank/DDBJ whole genome shotgun (WGS) entry which is preliminary data.</text>
</comment>
<organism evidence="1 2">
    <name type="scientific">Vitis rotundifolia</name>
    <name type="common">Muscadine grape</name>
    <dbReference type="NCBI Taxonomy" id="103349"/>
    <lineage>
        <taxon>Eukaryota</taxon>
        <taxon>Viridiplantae</taxon>
        <taxon>Streptophyta</taxon>
        <taxon>Embryophyta</taxon>
        <taxon>Tracheophyta</taxon>
        <taxon>Spermatophyta</taxon>
        <taxon>Magnoliopsida</taxon>
        <taxon>eudicotyledons</taxon>
        <taxon>Gunneridae</taxon>
        <taxon>Pentapetalae</taxon>
        <taxon>rosids</taxon>
        <taxon>Vitales</taxon>
        <taxon>Vitaceae</taxon>
        <taxon>Viteae</taxon>
        <taxon>Vitis</taxon>
    </lineage>
</organism>
<accession>A0AA38ZLV1</accession>
<evidence type="ECO:0000313" key="2">
    <source>
        <dbReference type="Proteomes" id="UP001168098"/>
    </source>
</evidence>
<dbReference type="AlphaFoldDB" id="A0AA38ZLV1"/>
<dbReference type="EMBL" id="JARBHA010000010">
    <property type="protein sequence ID" value="KAJ9691486.1"/>
    <property type="molecule type" value="Genomic_DNA"/>
</dbReference>
<proteinExistence type="predicted"/>
<gene>
    <name evidence="1" type="ORF">PVL29_013613</name>
</gene>
<reference evidence="1 2" key="1">
    <citation type="journal article" date="2023" name="BMC Biotechnol.">
        <title>Vitis rotundifolia cv Carlos genome sequencing.</title>
        <authorList>
            <person name="Huff M."/>
            <person name="Hulse-Kemp A."/>
            <person name="Scheffler B."/>
            <person name="Youngblood R."/>
            <person name="Simpson S."/>
            <person name="Babiker E."/>
            <person name="Staton M."/>
        </authorList>
    </citation>
    <scope>NUCLEOTIDE SEQUENCE [LARGE SCALE GENOMIC DNA]</scope>
    <source>
        <tissue evidence="1">Leaf</tissue>
    </source>
</reference>
<protein>
    <recommendedName>
        <fullName evidence="3">Cysteine-rich receptor-like protein kinase</fullName>
    </recommendedName>
</protein>
<evidence type="ECO:0008006" key="3">
    <source>
        <dbReference type="Google" id="ProtNLM"/>
    </source>
</evidence>
<name>A0AA38ZLV1_VITRO</name>
<evidence type="ECO:0000313" key="1">
    <source>
        <dbReference type="EMBL" id="KAJ9691486.1"/>
    </source>
</evidence>